<proteinExistence type="predicted"/>
<sequence>MSPTHHEPFKSLGPLAWEDVDTGDDTSLPGLFSTTFHNAQILVDSIPAPQTCAVPSENSSAPTTRGRARAKTESAVGAGYIPPASIIASSQEPKKDVELAATLRKDWKEVKLNPKDNPLGIAIYKLGAKDGKGSWFARRSVHSGLSFEKWRTALEREFAETLNRSDRKGSEPGTGNIRGIGAEKRVERKVVDGAGSLEMFQVSARFPGPTTPRDFITLLLMSPTTGDKAERKPRQFMLVSRPCTHPDCPPRQGFIRGVYESVEVIREIPIEKPTRKTRSSLDLSRSEVTPVLQLNDTELPARPSSAIDAEQDEEEAEFAIEWLMVTRSDPGGSVPRFMVEKGTPGGISNDANKFVRWISSTSVEELAGGSGNVAQKTDAKDTLEHGLDGSAAKATPDQETQPGDKGTRSAARRNTYPSEETAPSSLQTAPSAPQGFYGMISGALGAATSVVASTIGAFTGSARGTDSELDTETSDQCETDTDEDEAGYVSAEDWGDGSSAPKITIAATKPPGVGDDDASARSTRSATISTTTSSNTPPSISATTTKSKRAATISSQHEKELAKLQERRKKAEEKLARAQARRLEHASDKHKNKANSENDAEAKLRERHEKEMAKQEAKYLRELKKLEEKRLNEERKAAEKQRRQREKEEKANKDMELERVKAERDVALKEIEILKDQVGDLQGQNTKLVAMLGRAGLLPGDLGTAGAAGSARSSTASLDGVV</sequence>
<protein>
    <submittedName>
        <fullName evidence="3">Reticulocyte-binding protein 2 a</fullName>
    </submittedName>
</protein>
<comment type="caution">
    <text evidence="3">The sequence shown here is derived from an EMBL/GenBank/DDBJ whole genome shotgun (WGS) entry which is preliminary data.</text>
</comment>
<dbReference type="PANTHER" id="PTHR19308:SF14">
    <property type="entry name" value="START DOMAIN-CONTAINING PROTEIN"/>
    <property type="match status" value="1"/>
</dbReference>
<accession>A0AAN6YG98</accession>
<organism evidence="3 4">
    <name type="scientific">Rhypophila decipiens</name>
    <dbReference type="NCBI Taxonomy" id="261697"/>
    <lineage>
        <taxon>Eukaryota</taxon>
        <taxon>Fungi</taxon>
        <taxon>Dikarya</taxon>
        <taxon>Ascomycota</taxon>
        <taxon>Pezizomycotina</taxon>
        <taxon>Sordariomycetes</taxon>
        <taxon>Sordariomycetidae</taxon>
        <taxon>Sordariales</taxon>
        <taxon>Naviculisporaceae</taxon>
        <taxon>Rhypophila</taxon>
    </lineage>
</organism>
<feature type="region of interest" description="Disordered" evidence="1">
    <location>
        <begin position="53"/>
        <end position="74"/>
    </location>
</feature>
<feature type="region of interest" description="Disordered" evidence="1">
    <location>
        <begin position="460"/>
        <end position="656"/>
    </location>
</feature>
<reference evidence="3" key="2">
    <citation type="submission" date="2023-05" db="EMBL/GenBank/DDBJ databases">
        <authorList>
            <consortium name="Lawrence Berkeley National Laboratory"/>
            <person name="Steindorff A."/>
            <person name="Hensen N."/>
            <person name="Bonometti L."/>
            <person name="Westerberg I."/>
            <person name="Brannstrom I.O."/>
            <person name="Guillou S."/>
            <person name="Cros-Aarteil S."/>
            <person name="Calhoun S."/>
            <person name="Haridas S."/>
            <person name="Kuo A."/>
            <person name="Mondo S."/>
            <person name="Pangilinan J."/>
            <person name="Riley R."/>
            <person name="Labutti K."/>
            <person name="Andreopoulos B."/>
            <person name="Lipzen A."/>
            <person name="Chen C."/>
            <person name="Yanf M."/>
            <person name="Daum C."/>
            <person name="Ng V."/>
            <person name="Clum A."/>
            <person name="Ohm R."/>
            <person name="Martin F."/>
            <person name="Silar P."/>
            <person name="Natvig D."/>
            <person name="Lalanne C."/>
            <person name="Gautier V."/>
            <person name="Ament-Velasquez S.L."/>
            <person name="Kruys A."/>
            <person name="Hutchinson M.I."/>
            <person name="Powell A.J."/>
            <person name="Barry K."/>
            <person name="Miller A.N."/>
            <person name="Grigoriev I.V."/>
            <person name="Debuchy R."/>
            <person name="Gladieux P."/>
            <person name="Thoren M.H."/>
            <person name="Johannesson H."/>
        </authorList>
    </citation>
    <scope>NUCLEOTIDE SEQUENCE</scope>
    <source>
        <strain evidence="3">PSN293</strain>
    </source>
</reference>
<name>A0AAN6YG98_9PEZI</name>
<dbReference type="SUPFAM" id="SSF55961">
    <property type="entry name" value="Bet v1-like"/>
    <property type="match status" value="1"/>
</dbReference>
<dbReference type="InterPro" id="IPR023393">
    <property type="entry name" value="START-like_dom_sf"/>
</dbReference>
<feature type="region of interest" description="Disordered" evidence="1">
    <location>
        <begin position="701"/>
        <end position="722"/>
    </location>
</feature>
<evidence type="ECO:0000256" key="1">
    <source>
        <dbReference type="SAM" id="MobiDB-lite"/>
    </source>
</evidence>
<feature type="region of interest" description="Disordered" evidence="1">
    <location>
        <begin position="387"/>
        <end position="430"/>
    </location>
</feature>
<dbReference type="Gene3D" id="3.30.530.20">
    <property type="match status" value="1"/>
</dbReference>
<feature type="compositionally biased region" description="Acidic residues" evidence="1">
    <location>
        <begin position="467"/>
        <end position="486"/>
    </location>
</feature>
<dbReference type="PANTHER" id="PTHR19308">
    <property type="entry name" value="PHOSPHATIDYLCHOLINE TRANSFER PROTEIN"/>
    <property type="match status" value="1"/>
</dbReference>
<dbReference type="InterPro" id="IPR024500">
    <property type="entry name" value="DUF3074"/>
</dbReference>
<evidence type="ECO:0000313" key="4">
    <source>
        <dbReference type="Proteomes" id="UP001301769"/>
    </source>
</evidence>
<dbReference type="AlphaFoldDB" id="A0AAN6YG98"/>
<dbReference type="Pfam" id="PF11274">
    <property type="entry name" value="DUF3074"/>
    <property type="match status" value="1"/>
</dbReference>
<dbReference type="InterPro" id="IPR051213">
    <property type="entry name" value="START_lipid_transfer"/>
</dbReference>
<feature type="compositionally biased region" description="Low complexity" evidence="1">
    <location>
        <begin position="520"/>
        <end position="555"/>
    </location>
</feature>
<feature type="domain" description="DUF3074" evidence="2">
    <location>
        <begin position="135"/>
        <end position="358"/>
    </location>
</feature>
<keyword evidence="4" id="KW-1185">Reference proteome</keyword>
<evidence type="ECO:0000259" key="2">
    <source>
        <dbReference type="Pfam" id="PF11274"/>
    </source>
</evidence>
<reference evidence="3" key="1">
    <citation type="journal article" date="2023" name="Mol. Phylogenet. Evol.">
        <title>Genome-scale phylogeny and comparative genomics of the fungal order Sordariales.</title>
        <authorList>
            <person name="Hensen N."/>
            <person name="Bonometti L."/>
            <person name="Westerberg I."/>
            <person name="Brannstrom I.O."/>
            <person name="Guillou S."/>
            <person name="Cros-Aarteil S."/>
            <person name="Calhoun S."/>
            <person name="Haridas S."/>
            <person name="Kuo A."/>
            <person name="Mondo S."/>
            <person name="Pangilinan J."/>
            <person name="Riley R."/>
            <person name="LaButti K."/>
            <person name="Andreopoulos B."/>
            <person name="Lipzen A."/>
            <person name="Chen C."/>
            <person name="Yan M."/>
            <person name="Daum C."/>
            <person name="Ng V."/>
            <person name="Clum A."/>
            <person name="Steindorff A."/>
            <person name="Ohm R.A."/>
            <person name="Martin F."/>
            <person name="Silar P."/>
            <person name="Natvig D.O."/>
            <person name="Lalanne C."/>
            <person name="Gautier V."/>
            <person name="Ament-Velasquez S.L."/>
            <person name="Kruys A."/>
            <person name="Hutchinson M.I."/>
            <person name="Powell A.J."/>
            <person name="Barry K."/>
            <person name="Miller A.N."/>
            <person name="Grigoriev I.V."/>
            <person name="Debuchy R."/>
            <person name="Gladieux P."/>
            <person name="Hiltunen Thoren M."/>
            <person name="Johannesson H."/>
        </authorList>
    </citation>
    <scope>NUCLEOTIDE SEQUENCE</scope>
    <source>
        <strain evidence="3">PSN293</strain>
    </source>
</reference>
<feature type="compositionally biased region" description="Basic and acidic residues" evidence="1">
    <location>
        <begin position="556"/>
        <end position="656"/>
    </location>
</feature>
<feature type="compositionally biased region" description="Polar residues" evidence="1">
    <location>
        <begin position="415"/>
        <end position="430"/>
    </location>
</feature>
<gene>
    <name evidence="3" type="ORF">QBC37DRAFT_413183</name>
</gene>
<feature type="compositionally biased region" description="Low complexity" evidence="1">
    <location>
        <begin position="704"/>
        <end position="722"/>
    </location>
</feature>
<dbReference type="Proteomes" id="UP001301769">
    <property type="component" value="Unassembled WGS sequence"/>
</dbReference>
<dbReference type="EMBL" id="MU858055">
    <property type="protein sequence ID" value="KAK4218070.1"/>
    <property type="molecule type" value="Genomic_DNA"/>
</dbReference>
<evidence type="ECO:0000313" key="3">
    <source>
        <dbReference type="EMBL" id="KAK4218070.1"/>
    </source>
</evidence>